<dbReference type="GO" id="GO:0045727">
    <property type="term" value="P:positive regulation of translation"/>
    <property type="evidence" value="ECO:0007669"/>
    <property type="project" value="TreeGrafter"/>
</dbReference>
<feature type="compositionally biased region" description="Basic and acidic residues" evidence="3">
    <location>
        <begin position="729"/>
        <end position="744"/>
    </location>
</feature>
<feature type="compositionally biased region" description="Polar residues" evidence="3">
    <location>
        <begin position="745"/>
        <end position="757"/>
    </location>
</feature>
<feature type="region of interest" description="Disordered" evidence="3">
    <location>
        <begin position="704"/>
        <end position="759"/>
    </location>
</feature>
<feature type="compositionally biased region" description="Basic and acidic residues" evidence="3">
    <location>
        <begin position="161"/>
        <end position="176"/>
    </location>
</feature>
<dbReference type="PROSITE" id="PS50961">
    <property type="entry name" value="HTH_LA"/>
    <property type="match status" value="1"/>
</dbReference>
<comment type="caution">
    <text evidence="5">The sequence shown here is derived from an EMBL/GenBank/DDBJ whole genome shotgun (WGS) entry which is preliminary data.</text>
</comment>
<feature type="compositionally biased region" description="Basic and acidic residues" evidence="3">
    <location>
        <begin position="390"/>
        <end position="401"/>
    </location>
</feature>
<name>A0A4S8SR64_AURPU</name>
<evidence type="ECO:0000313" key="6">
    <source>
        <dbReference type="Proteomes" id="UP000304951"/>
    </source>
</evidence>
<dbReference type="InterPro" id="IPR036388">
    <property type="entry name" value="WH-like_DNA-bd_sf"/>
</dbReference>
<dbReference type="PANTHER" id="PTHR22792:SF132">
    <property type="entry name" value="LA-RELATED PROTEIN 1"/>
    <property type="match status" value="1"/>
</dbReference>
<dbReference type="PANTHER" id="PTHR22792">
    <property type="entry name" value="LUPUS LA PROTEIN-RELATED"/>
    <property type="match status" value="1"/>
</dbReference>
<feature type="compositionally biased region" description="Basic and acidic residues" evidence="3">
    <location>
        <begin position="216"/>
        <end position="234"/>
    </location>
</feature>
<feature type="compositionally biased region" description="Polar residues" evidence="3">
    <location>
        <begin position="64"/>
        <end position="98"/>
    </location>
</feature>
<feature type="compositionally biased region" description="Polar residues" evidence="3">
    <location>
        <begin position="716"/>
        <end position="727"/>
    </location>
</feature>
<organism evidence="5 6">
    <name type="scientific">Aureobasidium pullulans</name>
    <name type="common">Black yeast</name>
    <name type="synonym">Pullularia pullulans</name>
    <dbReference type="NCBI Taxonomy" id="5580"/>
    <lineage>
        <taxon>Eukaryota</taxon>
        <taxon>Fungi</taxon>
        <taxon>Dikarya</taxon>
        <taxon>Ascomycota</taxon>
        <taxon>Pezizomycotina</taxon>
        <taxon>Dothideomycetes</taxon>
        <taxon>Dothideomycetidae</taxon>
        <taxon>Dothideales</taxon>
        <taxon>Saccotheciaceae</taxon>
        <taxon>Aureobasidium</taxon>
    </lineage>
</organism>
<dbReference type="AlphaFoldDB" id="A0A4S8SR64"/>
<feature type="region of interest" description="Disordered" evidence="3">
    <location>
        <begin position="269"/>
        <end position="471"/>
    </location>
</feature>
<keyword evidence="1 2" id="KW-0694">RNA-binding</keyword>
<dbReference type="Gene3D" id="1.10.10.10">
    <property type="entry name" value="Winged helix-like DNA-binding domain superfamily/Winged helix DNA-binding domain"/>
    <property type="match status" value="1"/>
</dbReference>
<feature type="compositionally biased region" description="Polar residues" evidence="3">
    <location>
        <begin position="285"/>
        <end position="310"/>
    </location>
</feature>
<feature type="domain" description="HTH La-type RNA-binding" evidence="4">
    <location>
        <begin position="513"/>
        <end position="602"/>
    </location>
</feature>
<dbReference type="SMART" id="SM00715">
    <property type="entry name" value="LA"/>
    <property type="match status" value="1"/>
</dbReference>
<evidence type="ECO:0000256" key="1">
    <source>
        <dbReference type="ARBA" id="ARBA00022884"/>
    </source>
</evidence>
<dbReference type="Proteomes" id="UP000304951">
    <property type="component" value="Unassembled WGS sequence"/>
</dbReference>
<dbReference type="InterPro" id="IPR036390">
    <property type="entry name" value="WH_DNA-bd_sf"/>
</dbReference>
<dbReference type="GO" id="GO:0048255">
    <property type="term" value="P:mRNA stabilization"/>
    <property type="evidence" value="ECO:0007669"/>
    <property type="project" value="InterPro"/>
</dbReference>
<accession>A0A4S8SR64</accession>
<feature type="region of interest" description="Disordered" evidence="3">
    <location>
        <begin position="1"/>
        <end position="251"/>
    </location>
</feature>
<evidence type="ECO:0000256" key="3">
    <source>
        <dbReference type="SAM" id="MobiDB-lite"/>
    </source>
</evidence>
<reference evidence="5 6" key="1">
    <citation type="submission" date="2018-10" db="EMBL/GenBank/DDBJ databases">
        <title>Fifty Aureobasidium pullulans genomes reveal a recombining polyextremotolerant generalist.</title>
        <authorList>
            <person name="Gostincar C."/>
            <person name="Turk M."/>
            <person name="Zajc J."/>
            <person name="Gunde-Cimerman N."/>
        </authorList>
    </citation>
    <scope>NUCLEOTIDE SEQUENCE [LARGE SCALE GENOMIC DNA]</scope>
    <source>
        <strain evidence="5 6">EXF-11900</strain>
    </source>
</reference>
<dbReference type="GO" id="GO:0010494">
    <property type="term" value="C:cytoplasmic stress granule"/>
    <property type="evidence" value="ECO:0007669"/>
    <property type="project" value="TreeGrafter"/>
</dbReference>
<gene>
    <name evidence="5" type="ORF">D6D28_03222</name>
</gene>
<feature type="compositionally biased region" description="Basic residues" evidence="3">
    <location>
        <begin position="352"/>
        <end position="364"/>
    </location>
</feature>
<dbReference type="SMART" id="SM00684">
    <property type="entry name" value="DM15"/>
    <property type="match status" value="2"/>
</dbReference>
<dbReference type="InterPro" id="IPR006607">
    <property type="entry name" value="DM15"/>
</dbReference>
<proteinExistence type="predicted"/>
<feature type="compositionally biased region" description="Low complexity" evidence="3">
    <location>
        <begin position="269"/>
        <end position="284"/>
    </location>
</feature>
<evidence type="ECO:0000256" key="2">
    <source>
        <dbReference type="PROSITE-ProRule" id="PRU00332"/>
    </source>
</evidence>
<dbReference type="EMBL" id="QZAF01000089">
    <property type="protein sequence ID" value="THV73504.1"/>
    <property type="molecule type" value="Genomic_DNA"/>
</dbReference>
<dbReference type="Pfam" id="PF05383">
    <property type="entry name" value="La"/>
    <property type="match status" value="1"/>
</dbReference>
<feature type="compositionally biased region" description="Polar residues" evidence="3">
    <location>
        <begin position="10"/>
        <end position="41"/>
    </location>
</feature>
<feature type="compositionally biased region" description="Low complexity" evidence="3">
    <location>
        <begin position="372"/>
        <end position="384"/>
    </location>
</feature>
<dbReference type="CDD" id="cd07323">
    <property type="entry name" value="LAM"/>
    <property type="match status" value="1"/>
</dbReference>
<dbReference type="InterPro" id="IPR006630">
    <property type="entry name" value="La_HTH"/>
</dbReference>
<dbReference type="InterPro" id="IPR045180">
    <property type="entry name" value="La_dom_prot"/>
</dbReference>
<dbReference type="GO" id="GO:0000339">
    <property type="term" value="F:RNA cap binding"/>
    <property type="evidence" value="ECO:0007669"/>
    <property type="project" value="InterPro"/>
</dbReference>
<dbReference type="GO" id="GO:0005829">
    <property type="term" value="C:cytosol"/>
    <property type="evidence" value="ECO:0007669"/>
    <property type="project" value="TreeGrafter"/>
</dbReference>
<feature type="compositionally biased region" description="Polar residues" evidence="3">
    <location>
        <begin position="136"/>
        <end position="155"/>
    </location>
</feature>
<dbReference type="SUPFAM" id="SSF46785">
    <property type="entry name" value="Winged helix' DNA-binding domain"/>
    <property type="match status" value="1"/>
</dbReference>
<dbReference type="Pfam" id="PF21071">
    <property type="entry name" value="LARP1_HEAT"/>
    <property type="match status" value="1"/>
</dbReference>
<feature type="compositionally biased region" description="Basic and acidic residues" evidence="3">
    <location>
        <begin position="99"/>
        <end position="129"/>
    </location>
</feature>
<evidence type="ECO:0000313" key="5">
    <source>
        <dbReference type="EMBL" id="THV73504.1"/>
    </source>
</evidence>
<sequence length="928" mass="101607">MHNSEREISDNTAMSFSYAQAAQGRSSAKASGTATPSSNSVAGDATALTVDSTLSKVDGLAGGDTSSVTSANNNDDGSSTPNRASSESTWDTKSQNSDRPAKADGADSKTEARESKGDASKQQKPKLRDAPPPTVNIWQQRASTMTLTKPATSVHTAASSKQEKKAEKAKNTEAKKPVAASTKNRDQRQTVEAPRARGNVSAPPPSSDVAWPTMETAREEERKKSQVQEEKASKETIAAPSTKKTEWVNMPYVPTAVFETTLPARGALRAARGGARGGSSLNGRTSFQNGQNGEKSQSKGADATQEQTAAANADADRESMPPPPKPVKVEESKDVASTNGVVHDAPVTNGVPKRHNSSRRNKSPRKFEPAARRPSAASVSADAVNGAQHEATKAANKERTFDNPPTFREVKSGKRGRGGHRGGLTNGHFPSQNFTNGFPGDFTPAAAAPSFPPRGGHYPQQSRGGFRGGMRSQSIPFDYGRGQYPGYPMMVPQGYMPEYYGGYAPPVPAYQPGVEQLYLVPMISQQIEYYFSLDNLVKDMFFRKHMDSQGFVFLTFVADFNRLKSLTTDYELLKYVCLNSPNIELRTGQDGKDRLRKAGDWEMWVLPMAERDITAQNDGPVSFERPAVPHIGMAPPFYPGAMEQFAENAGLEEFRGRQAKSPHRENGMSPLGNFFIPAEDMGGEPDTFPSTQIDNLTVVVRKHEETPRRAPYHTAGSRTFSDGSIDSKNIYEEVQKTKAQEKKPQTNGTEQPATNGDASAVDGPAVTLFWVKDQNSPVDTLPEDTTHEMYSHLRGKALSQREVAATGTCPYDMDVLYQFWSHFLIRNFNSSMYAEFRHLAFVDAAQRHNSTGITNLIKYYSEALASQIPIRERVGRHFAEMLHSERTGGERVAFIQLRDSWRSASFNVNNRKRFGDMIDADLKTELEA</sequence>
<evidence type="ECO:0000259" key="4">
    <source>
        <dbReference type="PROSITE" id="PS50961"/>
    </source>
</evidence>
<protein>
    <recommendedName>
        <fullName evidence="4">HTH La-type RNA-binding domain-containing protein</fullName>
    </recommendedName>
</protein>